<feature type="transmembrane region" description="Helical" evidence="2">
    <location>
        <begin position="64"/>
        <end position="83"/>
    </location>
</feature>
<name>A0A1H9V5V5_9CORY</name>
<dbReference type="EMBL" id="FOGQ01000010">
    <property type="protein sequence ID" value="SES16774.1"/>
    <property type="molecule type" value="Genomic_DNA"/>
</dbReference>
<evidence type="ECO:0000259" key="3">
    <source>
        <dbReference type="Pfam" id="PF13399"/>
    </source>
</evidence>
<dbReference type="STRING" id="1121357.SAMN05661109_02072"/>
<evidence type="ECO:0000256" key="1">
    <source>
        <dbReference type="SAM" id="MobiDB-lite"/>
    </source>
</evidence>
<feature type="compositionally biased region" description="Polar residues" evidence="1">
    <location>
        <begin position="165"/>
        <end position="176"/>
    </location>
</feature>
<evidence type="ECO:0000313" key="4">
    <source>
        <dbReference type="EMBL" id="SES16774.1"/>
    </source>
</evidence>
<feature type="compositionally biased region" description="Polar residues" evidence="1">
    <location>
        <begin position="92"/>
        <end position="104"/>
    </location>
</feature>
<feature type="compositionally biased region" description="Low complexity" evidence="1">
    <location>
        <begin position="107"/>
        <end position="120"/>
    </location>
</feature>
<keyword evidence="2" id="KW-0812">Transmembrane</keyword>
<gene>
    <name evidence="4" type="ORF">SAMN05661109_02072</name>
</gene>
<keyword evidence="2" id="KW-0472">Membrane</keyword>
<accession>A0A1H9V5V5</accession>
<proteinExistence type="predicted"/>
<reference evidence="5" key="1">
    <citation type="submission" date="2016-10" db="EMBL/GenBank/DDBJ databases">
        <authorList>
            <person name="Varghese N."/>
            <person name="Submissions S."/>
        </authorList>
    </citation>
    <scope>NUCLEOTIDE SEQUENCE [LARGE SCALE GENOMIC DNA]</scope>
    <source>
        <strain evidence="5">DSM 20524</strain>
    </source>
</reference>
<feature type="domain" description="LytR/CpsA/Psr regulator C-terminal" evidence="3">
    <location>
        <begin position="188"/>
        <end position="279"/>
    </location>
</feature>
<organism evidence="4 5">
    <name type="scientific">Corynebacterium cystitidis DSM 20524</name>
    <dbReference type="NCBI Taxonomy" id="1121357"/>
    <lineage>
        <taxon>Bacteria</taxon>
        <taxon>Bacillati</taxon>
        <taxon>Actinomycetota</taxon>
        <taxon>Actinomycetes</taxon>
        <taxon>Mycobacteriales</taxon>
        <taxon>Corynebacteriaceae</taxon>
        <taxon>Corynebacterium</taxon>
    </lineage>
</organism>
<feature type="compositionally biased region" description="Low complexity" evidence="1">
    <location>
        <begin position="127"/>
        <end position="136"/>
    </location>
</feature>
<dbReference type="Proteomes" id="UP000198929">
    <property type="component" value="Unassembled WGS sequence"/>
</dbReference>
<dbReference type="AlphaFoldDB" id="A0A1H9V5V5"/>
<protein>
    <submittedName>
        <fullName evidence="4">LytR cell envelope-related transcriptional attenuator</fullName>
    </submittedName>
</protein>
<dbReference type="InterPro" id="IPR027381">
    <property type="entry name" value="LytR/CpsA/Psr_C"/>
</dbReference>
<evidence type="ECO:0000313" key="5">
    <source>
        <dbReference type="Proteomes" id="UP000198929"/>
    </source>
</evidence>
<evidence type="ECO:0000256" key="2">
    <source>
        <dbReference type="SAM" id="Phobius"/>
    </source>
</evidence>
<dbReference type="Pfam" id="PF13399">
    <property type="entry name" value="LytR_C"/>
    <property type="match status" value="1"/>
</dbReference>
<feature type="region of interest" description="Disordered" evidence="1">
    <location>
        <begin position="90"/>
        <end position="178"/>
    </location>
</feature>
<keyword evidence="5" id="KW-1185">Reference proteome</keyword>
<keyword evidence="2" id="KW-1133">Transmembrane helix</keyword>
<sequence>MINVACVTKENNIDDFFDNADYDVDSGGDNDGVAASHETASASTGAAAGGSAGAAAGTFPYRGLAMILIAVAVALGLWALYALTQGGGAENNAASGQSNSTATADKNPGAAAGNGAAQPGTNQDPNAPAQPGQPGAHNTNGAPGAEGASHTAPEGAAAHGARDGNATNGASESNQDAGAAAAPKADVVNVYNNSTITGLAANVSQSLRADGVDVGVESGNIPESQMVLAETTVFFDPAVEGAEDKARELADRVGGVARANVDTLPQEATEGGALTLVLTRQVNL</sequence>
<dbReference type="Gene3D" id="3.30.70.2390">
    <property type="match status" value="1"/>
</dbReference>